<dbReference type="Pfam" id="PF00805">
    <property type="entry name" value="Pentapeptide"/>
    <property type="match status" value="2"/>
</dbReference>
<dbReference type="PANTHER" id="PTHR14136">
    <property type="entry name" value="BTB_POZ DOMAIN-CONTAINING PROTEIN KCTD9"/>
    <property type="match status" value="1"/>
</dbReference>
<evidence type="ECO:0000256" key="1">
    <source>
        <dbReference type="SAM" id="Phobius"/>
    </source>
</evidence>
<dbReference type="InterPro" id="IPR051082">
    <property type="entry name" value="Pentapeptide-BTB/POZ_domain"/>
</dbReference>
<dbReference type="SUPFAM" id="SSF141571">
    <property type="entry name" value="Pentapeptide repeat-like"/>
    <property type="match status" value="1"/>
</dbReference>
<keyword evidence="1" id="KW-1133">Transmembrane helix</keyword>
<keyword evidence="3" id="KW-1185">Reference proteome</keyword>
<feature type="transmembrane region" description="Helical" evidence="1">
    <location>
        <begin position="46"/>
        <end position="64"/>
    </location>
</feature>
<feature type="transmembrane region" description="Helical" evidence="1">
    <location>
        <begin position="201"/>
        <end position="225"/>
    </location>
</feature>
<evidence type="ECO:0000313" key="2">
    <source>
        <dbReference type="EMBL" id="MEX0406881.1"/>
    </source>
</evidence>
<feature type="transmembrane region" description="Helical" evidence="1">
    <location>
        <begin position="84"/>
        <end position="104"/>
    </location>
</feature>
<dbReference type="InterPro" id="IPR001646">
    <property type="entry name" value="5peptide_repeat"/>
</dbReference>
<name>A0ABV3SK52_9HYPH</name>
<dbReference type="RefSeq" id="WP_367954763.1">
    <property type="nucleotide sequence ID" value="NZ_JBDPGJ010000003.1"/>
</dbReference>
<reference evidence="2 3" key="1">
    <citation type="submission" date="2024-05" db="EMBL/GenBank/DDBJ databases">
        <authorList>
            <person name="Jiang F."/>
        </authorList>
    </citation>
    <scope>NUCLEOTIDE SEQUENCE [LARGE SCALE GENOMIC DNA]</scope>
    <source>
        <strain evidence="2 3">LZ166</strain>
    </source>
</reference>
<comment type="caution">
    <text evidence="2">The sequence shown here is derived from an EMBL/GenBank/DDBJ whole genome shotgun (WGS) entry which is preliminary data.</text>
</comment>
<dbReference type="PANTHER" id="PTHR14136:SF17">
    <property type="entry name" value="BTB_POZ DOMAIN-CONTAINING PROTEIN KCTD9"/>
    <property type="match status" value="1"/>
</dbReference>
<gene>
    <name evidence="2" type="ORF">ABGN05_14545</name>
</gene>
<keyword evidence="1" id="KW-0472">Membrane</keyword>
<organism evidence="2 3">
    <name type="scientific">Aquibium pacificus</name>
    <dbReference type="NCBI Taxonomy" id="3153579"/>
    <lineage>
        <taxon>Bacteria</taxon>
        <taxon>Pseudomonadati</taxon>
        <taxon>Pseudomonadota</taxon>
        <taxon>Alphaproteobacteria</taxon>
        <taxon>Hyphomicrobiales</taxon>
        <taxon>Phyllobacteriaceae</taxon>
        <taxon>Aquibium</taxon>
    </lineage>
</organism>
<feature type="transmembrane region" description="Helical" evidence="1">
    <location>
        <begin position="166"/>
        <end position="189"/>
    </location>
</feature>
<evidence type="ECO:0000313" key="3">
    <source>
        <dbReference type="Proteomes" id="UP001556692"/>
    </source>
</evidence>
<dbReference type="EMBL" id="JBDPGJ010000003">
    <property type="protein sequence ID" value="MEX0406881.1"/>
    <property type="molecule type" value="Genomic_DNA"/>
</dbReference>
<feature type="transmembrane region" description="Helical" evidence="1">
    <location>
        <begin position="234"/>
        <end position="251"/>
    </location>
</feature>
<proteinExistence type="predicted"/>
<dbReference type="Proteomes" id="UP001556692">
    <property type="component" value="Unassembled WGS sequence"/>
</dbReference>
<keyword evidence="1" id="KW-0812">Transmembrane</keyword>
<dbReference type="Gene3D" id="2.160.20.80">
    <property type="entry name" value="E3 ubiquitin-protein ligase SopA"/>
    <property type="match status" value="1"/>
</dbReference>
<sequence length="656" mass="71981">MSTNPAARSHQRTRAIPGLQKFADTVGRSAEADLHRIDEIIHNARAAWVALLGALVFASITLASVRDIAFFSTSERTQLPIINISVPVASFFLTGSLIIAALYVHFHVYIERLWQALGTIPPLVDRQPIADRIHPWLVTDAALRWRDSLRNAADEDRASAPRAVAIVGNVTAIVLVWMFGLFIIAWFWWRSMPAHDPTMTGWIAVVFVVTMGVFLRSGTAAYAYLAQRIPHPRWWAIFVPAAITIAGLTLLRTSIDLWSGQDRTTVMKLFQCDSTEKKRDICWSKVQLRIDFLRPARADLREVVFTEKPKDWLGLEIAEAEFRVRWCNEKRGVSCSNPLAIGHGALAAYDEELFQREWKRRRSALLDAMTKPDLRGKDLRGAILTGASLEGANLTRAILEGADLSGARLEGADLYRANLSGAVFGQADLEGADLSGATLDGASLSQANLEGADLSGASLERANLFRANLTSAILVKVRLNDAILNGTSLERASLDGADLVGANLDGANLSYASLIGIPGHPLALNHTSLRASLWRFSVLKSVDISAVDVRELQEFRTSFGDGSVKAPMSYELPCQWKSEELTEEALFGGWRGWRALNGDKLSELIGYASIPHPEAAVPLLSNPQNRPLLHPANSPPYPHISGVPSPFVLPYKARLA</sequence>
<protein>
    <submittedName>
        <fullName evidence="2">Pentapeptide repeat-containing protein</fullName>
    </submittedName>
</protein>
<accession>A0ABV3SK52</accession>